<sequence>MFISLVRFKLLRLKENFKEFFVVYVFLFYLFISFLIGAADYKPFENFIGFLYFVRLTLYWIYWIYLIYWINKHKNNKKILEKSLLILIILTAIYSIIQYFFYPDLRNLIYAGWDPHLYRLFGTFFDTSVAGAIYGLIFFALYLRGMDLVKNRWLLIALLSVNFILVVLTFSRSLYLAFITCLVLHSILKKFWKRMVIFLVVFTFLLLVVPKPFGEGVNLGRMFSVRSRLDDYRAAIKIWRRSPLLGIGYNRIRYEKIRINIIEGFGSDLTHSGASFHSSFSIILVTGGVIGLVLFIFVLLRLSMINEFSRYLVIFLSLMSLSDNILLHPFIIFLFLSLTALYRVSPSRKSI</sequence>
<feature type="transmembrane region" description="Helical" evidence="5">
    <location>
        <begin position="325"/>
        <end position="344"/>
    </location>
</feature>
<gene>
    <name evidence="7" type="ORF">A2954_01470</name>
</gene>
<dbReference type="STRING" id="1802056.A2954_01470"/>
<feature type="transmembrane region" description="Helical" evidence="5">
    <location>
        <begin position="191"/>
        <end position="209"/>
    </location>
</feature>
<dbReference type="PANTHER" id="PTHR37422">
    <property type="entry name" value="TEICHURONIC ACID BIOSYNTHESIS PROTEIN TUAE"/>
    <property type="match status" value="1"/>
</dbReference>
<dbReference type="EMBL" id="MGAG01000036">
    <property type="protein sequence ID" value="OGK39818.1"/>
    <property type="molecule type" value="Genomic_DNA"/>
</dbReference>
<dbReference type="PANTHER" id="PTHR37422:SF13">
    <property type="entry name" value="LIPOPOLYSACCHARIDE BIOSYNTHESIS PROTEIN PA4999-RELATED"/>
    <property type="match status" value="1"/>
</dbReference>
<comment type="caution">
    <text evidence="7">The sequence shown here is derived from an EMBL/GenBank/DDBJ whole genome shotgun (WGS) entry which is preliminary data.</text>
</comment>
<name>A0A1F7I8W0_9BACT</name>
<feature type="transmembrane region" description="Helical" evidence="5">
    <location>
        <begin position="21"/>
        <end position="41"/>
    </location>
</feature>
<keyword evidence="3 5" id="KW-1133">Transmembrane helix</keyword>
<evidence type="ECO:0000256" key="2">
    <source>
        <dbReference type="ARBA" id="ARBA00022692"/>
    </source>
</evidence>
<proteinExistence type="predicted"/>
<dbReference type="Pfam" id="PF04932">
    <property type="entry name" value="Wzy_C"/>
    <property type="match status" value="1"/>
</dbReference>
<evidence type="ECO:0000256" key="1">
    <source>
        <dbReference type="ARBA" id="ARBA00004141"/>
    </source>
</evidence>
<feature type="transmembrane region" description="Helical" evidence="5">
    <location>
        <begin position="47"/>
        <end position="71"/>
    </location>
</feature>
<dbReference type="InterPro" id="IPR007016">
    <property type="entry name" value="O-antigen_ligase-rel_domated"/>
</dbReference>
<feature type="domain" description="O-antigen ligase-related" evidence="6">
    <location>
        <begin position="160"/>
        <end position="296"/>
    </location>
</feature>
<feature type="transmembrane region" description="Helical" evidence="5">
    <location>
        <begin position="121"/>
        <end position="143"/>
    </location>
</feature>
<feature type="transmembrane region" description="Helical" evidence="5">
    <location>
        <begin position="155"/>
        <end position="185"/>
    </location>
</feature>
<evidence type="ECO:0000313" key="8">
    <source>
        <dbReference type="Proteomes" id="UP000177698"/>
    </source>
</evidence>
<evidence type="ECO:0000259" key="6">
    <source>
        <dbReference type="Pfam" id="PF04932"/>
    </source>
</evidence>
<evidence type="ECO:0000313" key="7">
    <source>
        <dbReference type="EMBL" id="OGK39818.1"/>
    </source>
</evidence>
<feature type="transmembrane region" description="Helical" evidence="5">
    <location>
        <begin position="83"/>
        <end position="101"/>
    </location>
</feature>
<organism evidence="7 8">
    <name type="scientific">Candidatus Roizmanbacteria bacterium RIFCSPLOWO2_01_FULL_37_12</name>
    <dbReference type="NCBI Taxonomy" id="1802056"/>
    <lineage>
        <taxon>Bacteria</taxon>
        <taxon>Candidatus Roizmaniibacteriota</taxon>
    </lineage>
</organism>
<dbReference type="AlphaFoldDB" id="A0A1F7I8W0"/>
<reference evidence="7 8" key="1">
    <citation type="journal article" date="2016" name="Nat. Commun.">
        <title>Thousands of microbial genomes shed light on interconnected biogeochemical processes in an aquifer system.</title>
        <authorList>
            <person name="Anantharaman K."/>
            <person name="Brown C.T."/>
            <person name="Hug L.A."/>
            <person name="Sharon I."/>
            <person name="Castelle C.J."/>
            <person name="Probst A.J."/>
            <person name="Thomas B.C."/>
            <person name="Singh A."/>
            <person name="Wilkins M.J."/>
            <person name="Karaoz U."/>
            <person name="Brodie E.L."/>
            <person name="Williams K.H."/>
            <person name="Hubbard S.S."/>
            <person name="Banfield J.F."/>
        </authorList>
    </citation>
    <scope>NUCLEOTIDE SEQUENCE [LARGE SCALE GENOMIC DNA]</scope>
</reference>
<keyword evidence="2 5" id="KW-0812">Transmembrane</keyword>
<evidence type="ECO:0000256" key="5">
    <source>
        <dbReference type="SAM" id="Phobius"/>
    </source>
</evidence>
<dbReference type="Proteomes" id="UP000177698">
    <property type="component" value="Unassembled WGS sequence"/>
</dbReference>
<dbReference type="GO" id="GO:0016020">
    <property type="term" value="C:membrane"/>
    <property type="evidence" value="ECO:0007669"/>
    <property type="project" value="UniProtKB-SubCell"/>
</dbReference>
<feature type="transmembrane region" description="Helical" evidence="5">
    <location>
        <begin position="282"/>
        <end position="305"/>
    </location>
</feature>
<dbReference type="InterPro" id="IPR051533">
    <property type="entry name" value="WaaL-like"/>
</dbReference>
<comment type="subcellular location">
    <subcellularLocation>
        <location evidence="1">Membrane</location>
        <topology evidence="1">Multi-pass membrane protein</topology>
    </subcellularLocation>
</comment>
<protein>
    <recommendedName>
        <fullName evidence="6">O-antigen ligase-related domain-containing protein</fullName>
    </recommendedName>
</protein>
<evidence type="ECO:0000256" key="4">
    <source>
        <dbReference type="ARBA" id="ARBA00023136"/>
    </source>
</evidence>
<evidence type="ECO:0000256" key="3">
    <source>
        <dbReference type="ARBA" id="ARBA00022989"/>
    </source>
</evidence>
<keyword evidence="4 5" id="KW-0472">Membrane</keyword>
<accession>A0A1F7I8W0</accession>